<dbReference type="EMBL" id="JARJCN010000115">
    <property type="protein sequence ID" value="KAJ7073398.1"/>
    <property type="molecule type" value="Genomic_DNA"/>
</dbReference>
<organism evidence="6 7">
    <name type="scientific">Mycena belliarum</name>
    <dbReference type="NCBI Taxonomy" id="1033014"/>
    <lineage>
        <taxon>Eukaryota</taxon>
        <taxon>Fungi</taxon>
        <taxon>Dikarya</taxon>
        <taxon>Basidiomycota</taxon>
        <taxon>Agaricomycotina</taxon>
        <taxon>Agaricomycetes</taxon>
        <taxon>Agaricomycetidae</taxon>
        <taxon>Agaricales</taxon>
        <taxon>Marasmiineae</taxon>
        <taxon>Mycenaceae</taxon>
        <taxon>Mycena</taxon>
    </lineage>
</organism>
<proteinExistence type="predicted"/>
<dbReference type="PROSITE" id="PS50865">
    <property type="entry name" value="ZF_MYND_2"/>
    <property type="match status" value="1"/>
</dbReference>
<evidence type="ECO:0000259" key="5">
    <source>
        <dbReference type="PROSITE" id="PS50865"/>
    </source>
</evidence>
<keyword evidence="3" id="KW-0862">Zinc</keyword>
<dbReference type="SUPFAM" id="SSF144232">
    <property type="entry name" value="HIT/MYND zinc finger-like"/>
    <property type="match status" value="1"/>
</dbReference>
<evidence type="ECO:0000256" key="3">
    <source>
        <dbReference type="ARBA" id="ARBA00022833"/>
    </source>
</evidence>
<protein>
    <recommendedName>
        <fullName evidence="5">MYND-type domain-containing protein</fullName>
    </recommendedName>
</protein>
<feature type="domain" description="MYND-type" evidence="5">
    <location>
        <begin position="4"/>
        <end position="40"/>
    </location>
</feature>
<dbReference type="GO" id="GO:0008270">
    <property type="term" value="F:zinc ion binding"/>
    <property type="evidence" value="ECO:0007669"/>
    <property type="project" value="UniProtKB-KW"/>
</dbReference>
<evidence type="ECO:0000256" key="4">
    <source>
        <dbReference type="PROSITE-ProRule" id="PRU00134"/>
    </source>
</evidence>
<dbReference type="PROSITE" id="PS01360">
    <property type="entry name" value="ZF_MYND_1"/>
    <property type="match status" value="1"/>
</dbReference>
<reference evidence="6" key="1">
    <citation type="submission" date="2023-03" db="EMBL/GenBank/DDBJ databases">
        <title>Massive genome expansion in bonnet fungi (Mycena s.s.) driven by repeated elements and novel gene families across ecological guilds.</title>
        <authorList>
            <consortium name="Lawrence Berkeley National Laboratory"/>
            <person name="Harder C.B."/>
            <person name="Miyauchi S."/>
            <person name="Viragh M."/>
            <person name="Kuo A."/>
            <person name="Thoen E."/>
            <person name="Andreopoulos B."/>
            <person name="Lu D."/>
            <person name="Skrede I."/>
            <person name="Drula E."/>
            <person name="Henrissat B."/>
            <person name="Morin E."/>
            <person name="Kohler A."/>
            <person name="Barry K."/>
            <person name="LaButti K."/>
            <person name="Morin E."/>
            <person name="Salamov A."/>
            <person name="Lipzen A."/>
            <person name="Mereny Z."/>
            <person name="Hegedus B."/>
            <person name="Baldrian P."/>
            <person name="Stursova M."/>
            <person name="Weitz H."/>
            <person name="Taylor A."/>
            <person name="Grigoriev I.V."/>
            <person name="Nagy L.G."/>
            <person name="Martin F."/>
            <person name="Kauserud H."/>
        </authorList>
    </citation>
    <scope>NUCLEOTIDE SEQUENCE</scope>
    <source>
        <strain evidence="6">CBHHK173m</strain>
    </source>
</reference>
<accession>A0AAD6TN83</accession>
<evidence type="ECO:0000256" key="2">
    <source>
        <dbReference type="ARBA" id="ARBA00022771"/>
    </source>
</evidence>
<evidence type="ECO:0000313" key="7">
    <source>
        <dbReference type="Proteomes" id="UP001222325"/>
    </source>
</evidence>
<dbReference type="InterPro" id="IPR002893">
    <property type="entry name" value="Znf_MYND"/>
</dbReference>
<evidence type="ECO:0000313" key="6">
    <source>
        <dbReference type="EMBL" id="KAJ7073398.1"/>
    </source>
</evidence>
<comment type="caution">
    <text evidence="6">The sequence shown here is derived from an EMBL/GenBank/DDBJ whole genome shotgun (WGS) entry which is preliminary data.</text>
</comment>
<dbReference type="Gene3D" id="6.10.140.2220">
    <property type="match status" value="1"/>
</dbReference>
<sequence length="183" mass="20521">MDNCIVCGRYAEARCSACRGVRYCGSQCQKQDWKSHKSDCKSFQVATLNVVGAGGNVQEKPVPTHCTGCKLKFGSEIGKRDELCPDCGYAACADCACHNRRGTCYCENSNFGHKYCGRVPEWYHCSSRTGRVYRGDNHPDPYDAELHAVPAAQWEAAPRTCGNCWQTKLCLKRGYQCKYWMCQ</sequence>
<keyword evidence="2 4" id="KW-0863">Zinc-finger</keyword>
<evidence type="ECO:0000256" key="1">
    <source>
        <dbReference type="ARBA" id="ARBA00022723"/>
    </source>
</evidence>
<name>A0AAD6TN83_9AGAR</name>
<keyword evidence="7" id="KW-1185">Reference proteome</keyword>
<gene>
    <name evidence="6" type="ORF">B0H15DRAFT_869198</name>
</gene>
<dbReference type="AlphaFoldDB" id="A0AAD6TN83"/>
<dbReference type="Pfam" id="PF01753">
    <property type="entry name" value="zf-MYND"/>
    <property type="match status" value="1"/>
</dbReference>
<keyword evidence="1" id="KW-0479">Metal-binding</keyword>
<dbReference type="Proteomes" id="UP001222325">
    <property type="component" value="Unassembled WGS sequence"/>
</dbReference>